<dbReference type="InterPro" id="IPR024019">
    <property type="entry name" value="CHP04096"/>
</dbReference>
<comment type="caution">
    <text evidence="1">The sequence shown here is derived from an EMBL/GenBank/DDBJ whole genome shotgun (WGS) entry which is preliminary data.</text>
</comment>
<evidence type="ECO:0000313" key="1">
    <source>
        <dbReference type="EMBL" id="MCM1982007.1"/>
    </source>
</evidence>
<accession>A0ABD4SZW9</accession>
<dbReference type="NCBIfam" id="TIGR04096">
    <property type="entry name" value="dnd_rel_methyl"/>
    <property type="match status" value="1"/>
</dbReference>
<dbReference type="RefSeq" id="WP_250833249.1">
    <property type="nucleotide sequence ID" value="NZ_JTHE03000027.1"/>
</dbReference>
<dbReference type="AlphaFoldDB" id="A0ABD4SZW9"/>
<dbReference type="GO" id="GO:0032259">
    <property type="term" value="P:methylation"/>
    <property type="evidence" value="ECO:0007669"/>
    <property type="project" value="UniProtKB-KW"/>
</dbReference>
<proteinExistence type="predicted"/>
<dbReference type="GO" id="GO:0008168">
    <property type="term" value="F:methyltransferase activity"/>
    <property type="evidence" value="ECO:0007669"/>
    <property type="project" value="UniProtKB-KW"/>
</dbReference>
<evidence type="ECO:0000313" key="2">
    <source>
        <dbReference type="Proteomes" id="UP000031561"/>
    </source>
</evidence>
<organism evidence="1 2">
    <name type="scientific">Lyngbya confervoides BDU141951</name>
    <dbReference type="NCBI Taxonomy" id="1574623"/>
    <lineage>
        <taxon>Bacteria</taxon>
        <taxon>Bacillati</taxon>
        <taxon>Cyanobacteriota</taxon>
        <taxon>Cyanophyceae</taxon>
        <taxon>Oscillatoriophycideae</taxon>
        <taxon>Oscillatoriales</taxon>
        <taxon>Microcoleaceae</taxon>
        <taxon>Lyngbya</taxon>
    </lineage>
</organism>
<gene>
    <name evidence="1" type="ORF">QQ91_0004065</name>
</gene>
<dbReference type="EMBL" id="JTHE03000027">
    <property type="protein sequence ID" value="MCM1982007.1"/>
    <property type="molecule type" value="Genomic_DNA"/>
</dbReference>
<keyword evidence="1" id="KW-0489">Methyltransferase</keyword>
<keyword evidence="1" id="KW-0808">Transferase</keyword>
<name>A0ABD4SZW9_9CYAN</name>
<dbReference type="Proteomes" id="UP000031561">
    <property type="component" value="Unassembled WGS sequence"/>
</dbReference>
<sequence>MLACSLKLSPTDSRANIISEPKIERHKAAIVRQDLSKPVRIALEAQLFQANTTFFDYGCGHGRDVQLIAKQGYPSSGWDPHYQPQAPKTAADIVNLGYILNVIEDTAERRRTLLQAWDLTQQVLIVAAQVMIPDTNQDWVAYGDGIVTSRKTFQKYYEQDELKHYIDQVLGVDAIPVAPGIFFVFRDAVQAQAFRASRFRSRATAPRIRLSVRRFEDYQAQLQPLMAFFTQRGRLPTPLELEADSLEPLLKTFGSIKRAFRLVLQATDPQEWEAIADKRRNDLLVFIALSHFHRRPKLSQLPAEVQQDIRSLFGSYQQACTAADLMLMALGRLETIQQCCAQSPIGHSHHQALWVHHSALDQLDPLLRLYEGCASRTLGRPSEATVIQLSTRTPRITYLHYPNFDRDPHPPLKMAMQIDLQNLQVRYQDYDLDPRPPLLHAKDRLVAPDYPQFQKFARLTRQEEQWGLLDDPTEIRDRRQWEQCLADHCATFRGHRLVRRPDADPIKLKFLKAQVRWRQTGSPNHSPPHHSQ</sequence>
<protein>
    <submittedName>
        <fullName evidence="1">DNA phosphorothioation-associated putative methyltransferase</fullName>
    </submittedName>
</protein>
<reference evidence="1 2" key="1">
    <citation type="journal article" date="2015" name="Genome Announc.">
        <title>Draft Genome Sequence of Filamentous Marine Cyanobacterium Lyngbya confervoides Strain BDU141951.</title>
        <authorList>
            <person name="Chandrababunaidu M.M."/>
            <person name="Sen D."/>
            <person name="Tripathy S."/>
        </authorList>
    </citation>
    <scope>NUCLEOTIDE SEQUENCE [LARGE SCALE GENOMIC DNA]</scope>
    <source>
        <strain evidence="1 2">BDU141951</strain>
    </source>
</reference>
<keyword evidence="2" id="KW-1185">Reference proteome</keyword>